<feature type="domain" description="SET" evidence="8">
    <location>
        <begin position="109"/>
        <end position="370"/>
    </location>
</feature>
<dbReference type="Pfam" id="PF01743">
    <property type="entry name" value="PolyA_pol"/>
    <property type="match status" value="1"/>
</dbReference>
<dbReference type="PANTHER" id="PTHR13271">
    <property type="entry name" value="UNCHARACTERIZED PUTATIVE METHYLTRANSFERASE"/>
    <property type="match status" value="1"/>
</dbReference>
<dbReference type="GO" id="GO:0003723">
    <property type="term" value="F:RNA binding"/>
    <property type="evidence" value="ECO:0007669"/>
    <property type="project" value="UniProtKB-KW"/>
</dbReference>
<comment type="catalytic activity">
    <reaction evidence="3">
        <text>[protein]-peptidylproline (omega=180) = [protein]-peptidylproline (omega=0)</text>
        <dbReference type="Rhea" id="RHEA:16237"/>
        <dbReference type="Rhea" id="RHEA-COMP:10747"/>
        <dbReference type="Rhea" id="RHEA-COMP:10748"/>
        <dbReference type="ChEBI" id="CHEBI:83833"/>
        <dbReference type="ChEBI" id="CHEBI:83834"/>
        <dbReference type="EC" id="5.2.1.8"/>
    </reaction>
</comment>
<dbReference type="OrthoDB" id="437620at2759"/>
<evidence type="ECO:0000313" key="9">
    <source>
        <dbReference type="EMBL" id="CAE7773268.1"/>
    </source>
</evidence>
<evidence type="ECO:0000256" key="3">
    <source>
        <dbReference type="PROSITE-ProRule" id="PRU00277"/>
    </source>
</evidence>
<dbReference type="PANTHER" id="PTHR13271:SF154">
    <property type="entry name" value="GRIP DOMAIN-CONTAINING PROTEIN"/>
    <property type="match status" value="1"/>
</dbReference>
<dbReference type="InterPro" id="IPR043519">
    <property type="entry name" value="NT_sf"/>
</dbReference>
<dbReference type="InterPro" id="IPR001214">
    <property type="entry name" value="SET_dom"/>
</dbReference>
<evidence type="ECO:0000256" key="1">
    <source>
        <dbReference type="ARBA" id="ARBA00007265"/>
    </source>
</evidence>
<accession>A0A812YBK4</accession>
<comment type="similarity">
    <text evidence="1 4">Belongs to the tRNA nucleotidyltransferase/poly(A) polymerase family.</text>
</comment>
<keyword evidence="6" id="KW-1133">Transmembrane helix</keyword>
<proteinExistence type="inferred from homology"/>
<dbReference type="Gene3D" id="1.10.3090.10">
    <property type="entry name" value="cca-adding enzyme, domain 2"/>
    <property type="match status" value="1"/>
</dbReference>
<dbReference type="GO" id="GO:0003755">
    <property type="term" value="F:peptidyl-prolyl cis-trans isomerase activity"/>
    <property type="evidence" value="ECO:0007669"/>
    <property type="project" value="UniProtKB-KW"/>
</dbReference>
<evidence type="ECO:0000259" key="8">
    <source>
        <dbReference type="PROSITE" id="PS50280"/>
    </source>
</evidence>
<keyword evidence="3" id="KW-0413">Isomerase</keyword>
<dbReference type="Proteomes" id="UP000601435">
    <property type="component" value="Unassembled WGS sequence"/>
</dbReference>
<keyword evidence="2 4" id="KW-0808">Transferase</keyword>
<evidence type="ECO:0000256" key="6">
    <source>
        <dbReference type="SAM" id="Phobius"/>
    </source>
</evidence>
<comment type="caution">
    <text evidence="9">The sequence shown here is derived from an EMBL/GenBank/DDBJ whole genome shotgun (WGS) entry which is preliminary data.</text>
</comment>
<dbReference type="InterPro" id="IPR001179">
    <property type="entry name" value="PPIase_FKBP_dom"/>
</dbReference>
<feature type="region of interest" description="Disordered" evidence="5">
    <location>
        <begin position="509"/>
        <end position="533"/>
    </location>
</feature>
<dbReference type="InterPro" id="IPR046357">
    <property type="entry name" value="PPIase_dom_sf"/>
</dbReference>
<dbReference type="InterPro" id="IPR046341">
    <property type="entry name" value="SET_dom_sf"/>
</dbReference>
<feature type="transmembrane region" description="Helical" evidence="6">
    <location>
        <begin position="1507"/>
        <end position="1526"/>
    </location>
</feature>
<dbReference type="GO" id="GO:0016279">
    <property type="term" value="F:protein-lysine N-methyltransferase activity"/>
    <property type="evidence" value="ECO:0007669"/>
    <property type="project" value="TreeGrafter"/>
</dbReference>
<keyword evidence="10" id="KW-1185">Reference proteome</keyword>
<evidence type="ECO:0000313" key="10">
    <source>
        <dbReference type="Proteomes" id="UP000601435"/>
    </source>
</evidence>
<dbReference type="SUPFAM" id="SSF81891">
    <property type="entry name" value="Poly A polymerase C-terminal region-like"/>
    <property type="match status" value="1"/>
</dbReference>
<dbReference type="Gene3D" id="3.10.50.40">
    <property type="match status" value="1"/>
</dbReference>
<dbReference type="SUPFAM" id="SSF82199">
    <property type="entry name" value="SET domain"/>
    <property type="match status" value="1"/>
</dbReference>
<keyword evidence="4" id="KW-0694">RNA-binding</keyword>
<evidence type="ECO:0000256" key="4">
    <source>
        <dbReference type="RuleBase" id="RU003953"/>
    </source>
</evidence>
<evidence type="ECO:0000256" key="2">
    <source>
        <dbReference type="ARBA" id="ARBA00022679"/>
    </source>
</evidence>
<organism evidence="9 10">
    <name type="scientific">Symbiodinium necroappetens</name>
    <dbReference type="NCBI Taxonomy" id="1628268"/>
    <lineage>
        <taxon>Eukaryota</taxon>
        <taxon>Sar</taxon>
        <taxon>Alveolata</taxon>
        <taxon>Dinophyceae</taxon>
        <taxon>Suessiales</taxon>
        <taxon>Symbiodiniaceae</taxon>
        <taxon>Symbiodinium</taxon>
    </lineage>
</organism>
<name>A0A812YBK4_9DINO</name>
<dbReference type="InterPro" id="IPR002646">
    <property type="entry name" value="PolA_pol_head_dom"/>
</dbReference>
<dbReference type="Gene3D" id="3.90.1410.10">
    <property type="entry name" value="set domain protein methyltransferase, domain 1"/>
    <property type="match status" value="1"/>
</dbReference>
<evidence type="ECO:0000259" key="7">
    <source>
        <dbReference type="PROSITE" id="PS50059"/>
    </source>
</evidence>
<dbReference type="CDD" id="cd10527">
    <property type="entry name" value="SET_LSMT"/>
    <property type="match status" value="1"/>
</dbReference>
<dbReference type="Pfam" id="PF00254">
    <property type="entry name" value="FKBP_C"/>
    <property type="match status" value="1"/>
</dbReference>
<protein>
    <recommendedName>
        <fullName evidence="3">peptidylprolyl isomerase</fullName>
        <ecNumber evidence="3">5.2.1.8</ecNumber>
    </recommendedName>
</protein>
<dbReference type="GO" id="GO:0016779">
    <property type="term" value="F:nucleotidyltransferase activity"/>
    <property type="evidence" value="ECO:0007669"/>
    <property type="project" value="InterPro"/>
</dbReference>
<dbReference type="PROSITE" id="PS50059">
    <property type="entry name" value="FKBP_PPIASE"/>
    <property type="match status" value="1"/>
</dbReference>
<dbReference type="GO" id="GO:0001680">
    <property type="term" value="P:tRNA 3'-terminal CCA addition"/>
    <property type="evidence" value="ECO:0007669"/>
    <property type="project" value="UniProtKB-ARBA"/>
</dbReference>
<dbReference type="EMBL" id="CAJNJA010041252">
    <property type="protein sequence ID" value="CAE7773268.1"/>
    <property type="molecule type" value="Genomic_DNA"/>
</dbReference>
<dbReference type="PROSITE" id="PS50280">
    <property type="entry name" value="SET"/>
    <property type="match status" value="1"/>
</dbReference>
<dbReference type="SUPFAM" id="SSF81301">
    <property type="entry name" value="Nucleotidyltransferase"/>
    <property type="match status" value="1"/>
</dbReference>
<keyword evidence="6" id="KW-0472">Membrane</keyword>
<dbReference type="SUPFAM" id="SSF54534">
    <property type="entry name" value="FKBP-like"/>
    <property type="match status" value="1"/>
</dbReference>
<dbReference type="EC" id="5.2.1.8" evidence="3"/>
<feature type="domain" description="PPIase FKBP-type" evidence="7">
    <location>
        <begin position="542"/>
        <end position="630"/>
    </location>
</feature>
<keyword evidence="6" id="KW-0812">Transmembrane</keyword>
<keyword evidence="3" id="KW-0697">Rotamase</keyword>
<reference evidence="9" key="1">
    <citation type="submission" date="2021-02" db="EMBL/GenBank/DDBJ databases">
        <authorList>
            <person name="Dougan E. K."/>
            <person name="Rhodes N."/>
            <person name="Thang M."/>
            <person name="Chan C."/>
        </authorList>
    </citation>
    <scope>NUCLEOTIDE SEQUENCE</scope>
</reference>
<evidence type="ECO:0000256" key="5">
    <source>
        <dbReference type="SAM" id="MobiDB-lite"/>
    </source>
</evidence>
<dbReference type="InterPro" id="IPR050600">
    <property type="entry name" value="SETD3_SETD6_MTase"/>
</dbReference>
<dbReference type="Gene3D" id="3.30.460.10">
    <property type="entry name" value="Beta Polymerase, domain 2"/>
    <property type="match status" value="1"/>
</dbReference>
<sequence>MLVRGNVVEGRQGRQLCGRPRWPATGQRANCCGPSLQADIPRSAFWSHFVVGSVGAGGVAAGLSRCSQRRHHQQARAKHLACVARVADQANAVKGFIDWMDASGIVTSKKIEILPDQEGGRCVKSTAAIQKGEVLVQLPEASAASVDMSEKSPAPSVLAPLAEWWSGNPRSSIRLAAVLVFQREKFGPYIDMLYPMENIYAPWLWEDEDLKFLPDKLAAKAAARRRALDSACTDLKAKGLAEAVPEELFLRAHHAAASRAFAGEGEVSSARTAALACGALALTAAGAAAATGVTSLDAAAGVGAVGVAASGAVVALSEDSKVLSLLPMIDQINHRSGAPPDLQFDPASRRWELRALRAYSAGDEICFSYGDKDSDALLLQHGFVEEDNGADKLTLSLPAAGSYGLSAEAKSELDALGVQELVFARDGSLQGLTEEGAMRRRQLSGLVVVLFCCTCWTRFLNYGATSQSFIPTQTRTSRVVQRAMLDLDEKRGPVVDKRFPPPEDVFKYRGPNPKVRRNRRPSGIATQQLSPPKKGGLIPSRGSRVYIRHTGWTVQDGQMFDSSFLRTKEPEMFEVSEVLSAWRAALLEMREGEKTRVWVPASRPTELDWGVYSERGQYPWVFDIELIKVEEDPPYFLIALLVLPIIAGELYIRITGKTPGDALNEYLYGDFLNGLTRCALVALQHIFSRGWQLMWLRPRCDLLLPAVQLLTMQRWQDQCPRRASVEFCCAGCFAHFFAKYAACCVGHLSSLELHRIFSIVSPIKHEETSEKKGHATPWYLYEVEGKMEDLLGVWSRAVLEASRAERSAFALQLWPAESRVEAEGDSACTCCARQAAVASERLRVRHGEELSEEYTCRIPKTDAEILRFFLCFLADQGLSDVPVFINGGYVRDLLLGKEPDDLDLTLCLRDCAPEVTVAALLDEMKPYVEQRPEFGLTEFKNATILSNESKDKQLDTFKAHFTNTAGVKTEVDVMPTIGEETYSDDNRVPVRDQRGLPEEDALRRDLTIGALLMRVRSSESSTALRYELFDFYGGVTDIERGVLRSPCPVDRQPAEVEEVVLRTPEEKELAKSLGIHDLPPDEAVQVLWWSKVLIDDPLRICRALRFAAKFKFKLHPAFWKAAPFALEPLRTKVAGSRKFTEYQKIGGYGFKACFEFFDLAFSYTFGPGEGCSRLASALLGGQDDKAKPRMLSQVHSFDRDCFRTLADAVQPCEGQKHDGVELLGELMVAAIAAARFEAEGDPVAEFTTACDGMCVSNAMREAGLTPLNASIAMAAEAPSLNALDMHVADACGISLDSLGRHVQVWEAMQICNSRTGPEYATPYRRQLALALLRLRVPDMAAEVQACFQALSFSRPPVRGTVLNAKGVLEVPPPLRRQVMLLFEVSTRVLKYAAPVEAGESLQQLFDAHPKLRQAFSSSVWMAEDGKTLKRELGTWAPSIDDLRVWLKERQTELHVPQAVSFSSFTAELTCSVPPATFVLSEAGGSLNISSHLFCSLLGVQRDGVSGESYFCFILVLYFAAWIATCLQRWRKAQSAEPESSGHPYSLHKGRLPLQILYIGLTRIRLHAALVHGAR</sequence>
<gene>
    <name evidence="9" type="primary">CCA1</name>
    <name evidence="9" type="ORF">SNEC2469_LOCUS22602</name>
</gene>